<gene>
    <name evidence="2" type="ORF">CYPRO_1215</name>
</gene>
<dbReference type="PANTHER" id="PTHR34980:SF2">
    <property type="entry name" value="INNER MEMBRANE PROTEIN YHAH-RELATED"/>
    <property type="match status" value="1"/>
</dbReference>
<name>A0A345UJ26_9BACT</name>
<dbReference type="PANTHER" id="PTHR34980">
    <property type="entry name" value="INNER MEMBRANE PROTEIN-RELATED-RELATED"/>
    <property type="match status" value="1"/>
</dbReference>
<organism evidence="2 3">
    <name type="scientific">Cyclonatronum proteinivorum</name>
    <dbReference type="NCBI Taxonomy" id="1457365"/>
    <lineage>
        <taxon>Bacteria</taxon>
        <taxon>Pseudomonadati</taxon>
        <taxon>Balneolota</taxon>
        <taxon>Balneolia</taxon>
        <taxon>Balneolales</taxon>
        <taxon>Cyclonatronaceae</taxon>
        <taxon>Cyclonatronum</taxon>
    </lineage>
</organism>
<keyword evidence="1" id="KW-1133">Transmembrane helix</keyword>
<dbReference type="OrthoDB" id="9812349at2"/>
<dbReference type="EMBL" id="CP027806">
    <property type="protein sequence ID" value="AXJ00478.1"/>
    <property type="molecule type" value="Genomic_DNA"/>
</dbReference>
<feature type="transmembrane region" description="Helical" evidence="1">
    <location>
        <begin position="82"/>
        <end position="102"/>
    </location>
</feature>
<evidence type="ECO:0000313" key="3">
    <source>
        <dbReference type="Proteomes" id="UP000254808"/>
    </source>
</evidence>
<keyword evidence="3" id="KW-1185">Reference proteome</keyword>
<protein>
    <submittedName>
        <fullName evidence="2">Uncharacterized membrane protein YhaH, DUF805 family</fullName>
    </submittedName>
</protein>
<evidence type="ECO:0000313" key="2">
    <source>
        <dbReference type="EMBL" id="AXJ00478.1"/>
    </source>
</evidence>
<dbReference type="AlphaFoldDB" id="A0A345UJ26"/>
<dbReference type="KEGG" id="cprv:CYPRO_1215"/>
<feature type="transmembrane region" description="Helical" evidence="1">
    <location>
        <begin position="24"/>
        <end position="45"/>
    </location>
</feature>
<dbReference type="Pfam" id="PF05656">
    <property type="entry name" value="DUF805"/>
    <property type="match status" value="1"/>
</dbReference>
<dbReference type="Proteomes" id="UP000254808">
    <property type="component" value="Chromosome"/>
</dbReference>
<feature type="transmembrane region" description="Helical" evidence="1">
    <location>
        <begin position="51"/>
        <end position="70"/>
    </location>
</feature>
<proteinExistence type="predicted"/>
<sequence>MKWYFKALNRYTDFSGRSRRREFWLFWLFNVLIFFVITSLGTWFGVETDEVFFYGTLYNFAVLVPSLAVTVRRMHDSNRSGWWILVIILPAFGLFALLYFLLVDGTPGDNYYGPDPKAETNIGSAALPRDEDFWKRDTH</sequence>
<dbReference type="RefSeq" id="WP_114983756.1">
    <property type="nucleotide sequence ID" value="NZ_CP027806.1"/>
</dbReference>
<reference evidence="2 3" key="1">
    <citation type="submission" date="2018-03" db="EMBL/GenBank/DDBJ databases">
        <title>Phenotypic and genomic properties of Cyclonatronum proteinivorum gen. nov., sp. nov., a haloalkaliphilic bacteroidete from soda lakes possessing Na+-translocating rhodopsin.</title>
        <authorList>
            <person name="Toshchakov S.V."/>
            <person name="Korzhenkov A."/>
            <person name="Samarov N.I."/>
            <person name="Kublanov I.V."/>
            <person name="Muntyan M.S."/>
            <person name="Sorokin D.Y."/>
        </authorList>
    </citation>
    <scope>NUCLEOTIDE SEQUENCE [LARGE SCALE GENOMIC DNA]</scope>
    <source>
        <strain evidence="2 3">Omega</strain>
    </source>
</reference>
<keyword evidence="1" id="KW-0472">Membrane</keyword>
<accession>A0A345UJ26</accession>
<dbReference type="InterPro" id="IPR008523">
    <property type="entry name" value="DUF805"/>
</dbReference>
<evidence type="ECO:0000256" key="1">
    <source>
        <dbReference type="SAM" id="Phobius"/>
    </source>
</evidence>
<keyword evidence="1" id="KW-0812">Transmembrane</keyword>
<dbReference type="GO" id="GO:0005886">
    <property type="term" value="C:plasma membrane"/>
    <property type="evidence" value="ECO:0007669"/>
    <property type="project" value="TreeGrafter"/>
</dbReference>